<evidence type="ECO:0000256" key="1">
    <source>
        <dbReference type="SAM" id="SignalP"/>
    </source>
</evidence>
<feature type="chain" id="PRO_5007506974" description="DUF676 domain-containing protein" evidence="1">
    <location>
        <begin position="26"/>
        <end position="1290"/>
    </location>
</feature>
<keyword evidence="1" id="KW-0732">Signal</keyword>
<protein>
    <recommendedName>
        <fullName evidence="4">DUF676 domain-containing protein</fullName>
    </recommendedName>
</protein>
<dbReference type="Gene3D" id="3.40.50.1820">
    <property type="entry name" value="alpha/beta hydrolase"/>
    <property type="match status" value="1"/>
</dbReference>
<dbReference type="InterPro" id="IPR029058">
    <property type="entry name" value="AB_hydrolase_fold"/>
</dbReference>
<accession>A0A143BLR5</accession>
<dbReference type="eggNOG" id="COG1524">
    <property type="taxonomic scope" value="Bacteria"/>
</dbReference>
<dbReference type="EMBL" id="CP011454">
    <property type="protein sequence ID" value="AMW05999.1"/>
    <property type="molecule type" value="Genomic_DNA"/>
</dbReference>
<proteinExistence type="predicted"/>
<gene>
    <name evidence="2" type="ORF">GEMMAAP_16800</name>
</gene>
<feature type="signal peptide" evidence="1">
    <location>
        <begin position="1"/>
        <end position="25"/>
    </location>
</feature>
<reference evidence="2 3" key="2">
    <citation type="journal article" date="2016" name="Environ. Microbiol. Rep.">
        <title>Metagenomic evidence for the presence of phototrophic Gemmatimonadetes bacteria in diverse environments.</title>
        <authorList>
            <person name="Zeng Y."/>
            <person name="Baumbach J."/>
            <person name="Barbosa E.G."/>
            <person name="Azevedo V."/>
            <person name="Zhang C."/>
            <person name="Koblizek M."/>
        </authorList>
    </citation>
    <scope>NUCLEOTIDE SEQUENCE [LARGE SCALE GENOMIC DNA]</scope>
    <source>
        <strain evidence="2 3">AP64</strain>
    </source>
</reference>
<evidence type="ECO:0000313" key="3">
    <source>
        <dbReference type="Proteomes" id="UP000076404"/>
    </source>
</evidence>
<sequence>MRLLARISACVAAIGLLTAAQSADAPSPPSATQRAGAGSRTLVWAVDGLSFEAFTEARRRGLFRQFQYAGRHVAPYPSMSHPSWTEITGARRLFGARGTMRSIEANWFDLDAMRVQDDPREVFVRQAHPFNYMRAFDWFFDPLVEPLMYFDGGRLVERELAEAERNVLEQFTGTHHVAFLGAADALAHTHLNGLHPYLRRLDAMMTRVLDSLSRRGGPPVESWMLSDHGNAGAFAEGAPERRLTPVSLDAAFRAARLVRKDSGQLTRANEASVVTLALASMINVYFADLERRRAFAVAAAAHGAVDLVTWLEVRGDDRYVVIYSAVKGEATLRWREDGAVAYTAHTGNPLGIAEALWSAPGAAPRWVPDATMRAATMNGAYPDAPFRLMRSAGKEVENAPDLIVNLRDGYCWAGPLGRYVQMVRTHGALGARATLGLVASTHTAVPHSVRSHEVLALTGLTERGLFNRVLSLAPHDARQLAESLSTGLPMLATGRDDDHTDAAFLRRVRPLTLSAAFFDWSALRDLSAAVRGPPSTRAAQQRRVSRSRQALQQARLVDGVTTHLDTLLALADEIPTASTATDTDLSRLAERTTARLRAIPELSPLATLYDLWFGRRTTAATLPGNAVRRAAMAVWTMPHFLDAALYAPETESIPDTRDRVFALHWHRDQRDKVRAGPGMLLNDSTVAPRLFTQILAERELTRRVEGASVPLLYDAPVGDITVVYAPGIFGELFDDEIWQRALRSIRERLGVRVLPAGTDGRCRASDNAGRLLQQLRDDTRRRTGRGYARPRYVIVGYSKGGVDASEALLRDTVLAREQVAALVTIASPHLGTPVAERADIPEAVFRWSVARPRPASCDTTRAVESLWPANRAGFWGAAGRSLGDVVPLYSLSLVSDMADAHPWMKITKRIARFSEENDGVVAQSSSRFPTEIPSVHLGAVRGDHIAARSASAFPQESVLESVLLTLNEVGALEPQAANAWRRAVAARTQVAETSNATTLGPQAQGEGATTLPLTSRSVARQRQTLPGGTGGWTAQRTFRMNGLESLAEGTVTEATPALLPTGIRLYCDQESMSAFREEYAFLYDAGNGGSENNRANGFSIVGADTPSGRACRLRTQRTAMKMTTVAFRFAPADFPEFSLRVRVDSGVAGVAPGKGGRGRNDATIKVWYVLRDERPASKKRRLLFGYTWGARDANGNTPAADSLMEAGASRRRIAFSVLPEAWVINIGGPSAEGRWTEIRRDFAADVRRAFPGVPLDALRVIAITVQSDSDDSRGLTDVLLDALIMQPLSR</sequence>
<dbReference type="OrthoDB" id="5287020at2"/>
<dbReference type="RefSeq" id="WP_026848268.1">
    <property type="nucleotide sequence ID" value="NZ_CP011454.1"/>
</dbReference>
<evidence type="ECO:0000313" key="2">
    <source>
        <dbReference type="EMBL" id="AMW05999.1"/>
    </source>
</evidence>
<keyword evidence="3" id="KW-1185">Reference proteome</keyword>
<dbReference type="KEGG" id="gph:GEMMAAP_16800"/>
<name>A0A143BLR5_9BACT</name>
<reference evidence="2 3" key="1">
    <citation type="journal article" date="2014" name="Proc. Natl. Acad. Sci. U.S.A.">
        <title>Functional type 2 photosynthetic reaction centers found in the rare bacterial phylum Gemmatimonadetes.</title>
        <authorList>
            <person name="Zeng Y."/>
            <person name="Feng F."/>
            <person name="Medova H."/>
            <person name="Dean J."/>
            <person name="Koblizek M."/>
        </authorList>
    </citation>
    <scope>NUCLEOTIDE SEQUENCE [LARGE SCALE GENOMIC DNA]</scope>
    <source>
        <strain evidence="2 3">AP64</strain>
    </source>
</reference>
<dbReference type="Proteomes" id="UP000076404">
    <property type="component" value="Chromosome"/>
</dbReference>
<organism evidence="2 3">
    <name type="scientific">Gemmatimonas phototrophica</name>
    <dbReference type="NCBI Taxonomy" id="1379270"/>
    <lineage>
        <taxon>Bacteria</taxon>
        <taxon>Pseudomonadati</taxon>
        <taxon>Gemmatimonadota</taxon>
        <taxon>Gemmatimonadia</taxon>
        <taxon>Gemmatimonadales</taxon>
        <taxon>Gemmatimonadaceae</taxon>
        <taxon>Gemmatimonas</taxon>
    </lineage>
</organism>
<dbReference type="SUPFAM" id="SSF53474">
    <property type="entry name" value="alpha/beta-Hydrolases"/>
    <property type="match status" value="1"/>
</dbReference>
<evidence type="ECO:0008006" key="4">
    <source>
        <dbReference type="Google" id="ProtNLM"/>
    </source>
</evidence>